<dbReference type="GO" id="GO:0005737">
    <property type="term" value="C:cytoplasm"/>
    <property type="evidence" value="ECO:0007669"/>
    <property type="project" value="UniProtKB-SubCell"/>
</dbReference>
<evidence type="ECO:0000259" key="7">
    <source>
        <dbReference type="PROSITE" id="PS51093"/>
    </source>
</evidence>
<evidence type="ECO:0000256" key="1">
    <source>
        <dbReference type="ARBA" id="ARBA00004496"/>
    </source>
</evidence>
<keyword evidence="6" id="KW-0418">Kinase</keyword>
<dbReference type="SUPFAM" id="SSF51261">
    <property type="entry name" value="Duplicated hybrid motif"/>
    <property type="match status" value="1"/>
</dbReference>
<protein>
    <submittedName>
        <fullName evidence="8">Phosphotransferase system sugar-specific permease eiia type 1</fullName>
    </submittedName>
</protein>
<keyword evidence="3" id="KW-0762">Sugar transport</keyword>
<name>A0A143YDB9_9LACT</name>
<dbReference type="GO" id="GO:0016301">
    <property type="term" value="F:kinase activity"/>
    <property type="evidence" value="ECO:0007669"/>
    <property type="project" value="UniProtKB-KW"/>
</dbReference>
<dbReference type="GO" id="GO:0009401">
    <property type="term" value="P:phosphoenolpyruvate-dependent sugar phosphotransferase system"/>
    <property type="evidence" value="ECO:0007669"/>
    <property type="project" value="UniProtKB-KW"/>
</dbReference>
<reference evidence="8 9" key="1">
    <citation type="submission" date="2016-02" db="EMBL/GenBank/DDBJ databases">
        <authorList>
            <person name="Wen L."/>
            <person name="He K."/>
            <person name="Yang H."/>
        </authorList>
    </citation>
    <scope>NUCLEOTIDE SEQUENCE [LARGE SCALE GENOMIC DNA]</scope>
    <source>
        <strain evidence="8">Trichococcus palustris</strain>
    </source>
</reference>
<dbReference type="PANTHER" id="PTHR45008:SF1">
    <property type="entry name" value="PTS SYSTEM GLUCOSE-SPECIFIC EIIA COMPONENT"/>
    <property type="match status" value="1"/>
</dbReference>
<accession>A0A143YDB9</accession>
<proteinExistence type="predicted"/>
<keyword evidence="4 8" id="KW-0808">Transferase</keyword>
<keyword evidence="5" id="KW-0598">Phosphotransferase system</keyword>
<dbReference type="InterPro" id="IPR001127">
    <property type="entry name" value="PTS_EIIA_1_perm"/>
</dbReference>
<dbReference type="PANTHER" id="PTHR45008">
    <property type="entry name" value="PTS SYSTEM GLUCOSE-SPECIFIC EIIA COMPONENT"/>
    <property type="match status" value="1"/>
</dbReference>
<sequence length="98" mass="10821">MLFETKHAIGLRNDDGVEVLIHIGLDTVELNGQGFQVLVEEGERIAVGDALVRFDKDFIQSKGYDLTTPVIMTNTKEFSSLDFTVNDKPIILNVGAVK</sequence>
<evidence type="ECO:0000256" key="3">
    <source>
        <dbReference type="ARBA" id="ARBA00022597"/>
    </source>
</evidence>
<gene>
    <name evidence="8" type="ORF">Tpal_727</name>
</gene>
<comment type="subcellular location">
    <subcellularLocation>
        <location evidence="1">Cytoplasm</location>
    </subcellularLocation>
</comment>
<evidence type="ECO:0000256" key="6">
    <source>
        <dbReference type="ARBA" id="ARBA00022777"/>
    </source>
</evidence>
<keyword evidence="9" id="KW-1185">Reference proteome</keyword>
<dbReference type="PROSITE" id="PS51093">
    <property type="entry name" value="PTS_EIIA_TYPE_1"/>
    <property type="match status" value="1"/>
</dbReference>
<feature type="domain" description="PTS EIIA type-1" evidence="7">
    <location>
        <begin position="1"/>
        <end position="74"/>
    </location>
</feature>
<dbReference type="InterPro" id="IPR050890">
    <property type="entry name" value="PTS_EIIA_component"/>
</dbReference>
<dbReference type="PROSITE" id="PS00371">
    <property type="entry name" value="PTS_EIIA_TYPE_1_HIS"/>
    <property type="match status" value="1"/>
</dbReference>
<dbReference type="AlphaFoldDB" id="A0A143YDB9"/>
<dbReference type="Proteomes" id="UP000242754">
    <property type="component" value="Unassembled WGS sequence"/>
</dbReference>
<evidence type="ECO:0000256" key="4">
    <source>
        <dbReference type="ARBA" id="ARBA00022679"/>
    </source>
</evidence>
<evidence type="ECO:0000313" key="9">
    <source>
        <dbReference type="Proteomes" id="UP000242754"/>
    </source>
</evidence>
<dbReference type="Pfam" id="PF00358">
    <property type="entry name" value="PTS_EIIA_1"/>
    <property type="match status" value="1"/>
</dbReference>
<dbReference type="Gene3D" id="2.70.70.10">
    <property type="entry name" value="Glucose Permease (Domain IIA)"/>
    <property type="match status" value="1"/>
</dbReference>
<evidence type="ECO:0000313" key="8">
    <source>
        <dbReference type="EMBL" id="CZQ86100.1"/>
    </source>
</evidence>
<dbReference type="EMBL" id="FJNE01000002">
    <property type="protein sequence ID" value="CZQ86100.1"/>
    <property type="molecule type" value="Genomic_DNA"/>
</dbReference>
<keyword evidence="2" id="KW-0813">Transport</keyword>
<organism evidence="8 9">
    <name type="scientific">Trichococcus palustris</name>
    <dbReference type="NCBI Taxonomy" id="140314"/>
    <lineage>
        <taxon>Bacteria</taxon>
        <taxon>Bacillati</taxon>
        <taxon>Bacillota</taxon>
        <taxon>Bacilli</taxon>
        <taxon>Lactobacillales</taxon>
        <taxon>Carnobacteriaceae</taxon>
        <taxon>Trichococcus</taxon>
    </lineage>
</organism>
<dbReference type="InterPro" id="IPR011055">
    <property type="entry name" value="Dup_hybrid_motif"/>
</dbReference>
<dbReference type="STRING" id="140314.SAMN04488076_101211"/>
<evidence type="ECO:0000256" key="2">
    <source>
        <dbReference type="ARBA" id="ARBA00022448"/>
    </source>
</evidence>
<dbReference type="RefSeq" id="WP_245825624.1">
    <property type="nucleotide sequence ID" value="NZ_FJNE01000002.1"/>
</dbReference>
<evidence type="ECO:0000256" key="5">
    <source>
        <dbReference type="ARBA" id="ARBA00022683"/>
    </source>
</evidence>